<dbReference type="GO" id="GO:0008137">
    <property type="term" value="F:NADH dehydrogenase (ubiquinone) activity"/>
    <property type="evidence" value="ECO:0007669"/>
    <property type="project" value="UniProtKB-EC"/>
</dbReference>
<comment type="subcellular location">
    <subcellularLocation>
        <location evidence="1">Mitochondrion membrane</location>
        <topology evidence="1">Multi-pass membrane protein</topology>
    </subcellularLocation>
</comment>
<protein>
    <recommendedName>
        <fullName evidence="2">NADH:ubiquinone reductase (H(+)-translocating)</fullName>
        <ecNumber evidence="2">7.1.1.2</ecNumber>
    </recommendedName>
    <alternativeName>
        <fullName evidence="10">NADH dehydrogenase subunit 5</fullName>
    </alternativeName>
</protein>
<feature type="transmembrane region" description="Helical" evidence="12">
    <location>
        <begin position="109"/>
        <end position="133"/>
    </location>
</feature>
<dbReference type="EC" id="7.1.1.2" evidence="2"/>
<reference evidence="14" key="1">
    <citation type="submission" date="2025-08" db="UniProtKB">
        <authorList>
            <consortium name="Ensembl"/>
        </authorList>
    </citation>
    <scope>IDENTIFICATION</scope>
</reference>
<keyword evidence="3" id="KW-0813">Transport</keyword>
<dbReference type="Pfam" id="PF00361">
    <property type="entry name" value="Proton_antipo_M"/>
    <property type="match status" value="1"/>
</dbReference>
<evidence type="ECO:0000256" key="11">
    <source>
        <dbReference type="ARBA" id="ARBA00049551"/>
    </source>
</evidence>
<sequence length="153" mass="16669">LLHSITIFVAGVVLLARFYLILGNEAIKAQCHASALSLPSSQTILRKIVTFPKSSQVGLMVVTLGIDQPYLAYLYICTRTFFKAILFLCSGSIIHNLIDEQDIRKIGGLAKAILFTTTAVMTTSLALVGTSFLTGFYSKDLIIETINTSYTNA</sequence>
<organism evidence="14 15">
    <name type="scientific">Jaculus jaculus</name>
    <name type="common">Lesser Egyptian jerboa</name>
    <dbReference type="NCBI Taxonomy" id="51337"/>
    <lineage>
        <taxon>Eukaryota</taxon>
        <taxon>Metazoa</taxon>
        <taxon>Chordata</taxon>
        <taxon>Craniata</taxon>
        <taxon>Vertebrata</taxon>
        <taxon>Euteleostomi</taxon>
        <taxon>Mammalia</taxon>
        <taxon>Eutheria</taxon>
        <taxon>Euarchontoglires</taxon>
        <taxon>Glires</taxon>
        <taxon>Rodentia</taxon>
        <taxon>Myomorpha</taxon>
        <taxon>Dipodoidea</taxon>
        <taxon>Dipodidae</taxon>
        <taxon>Dipodinae</taxon>
        <taxon>Jaculus</taxon>
    </lineage>
</organism>
<keyword evidence="5 12" id="KW-0812">Transmembrane</keyword>
<evidence type="ECO:0000256" key="6">
    <source>
        <dbReference type="ARBA" id="ARBA00022982"/>
    </source>
</evidence>
<evidence type="ECO:0000313" key="15">
    <source>
        <dbReference type="Proteomes" id="UP000694385"/>
    </source>
</evidence>
<reference evidence="14" key="2">
    <citation type="submission" date="2025-09" db="UniProtKB">
        <authorList>
            <consortium name="Ensembl"/>
        </authorList>
    </citation>
    <scope>IDENTIFICATION</scope>
</reference>
<evidence type="ECO:0000256" key="5">
    <source>
        <dbReference type="ARBA" id="ARBA00022692"/>
    </source>
</evidence>
<evidence type="ECO:0000256" key="4">
    <source>
        <dbReference type="ARBA" id="ARBA00022660"/>
    </source>
</evidence>
<keyword evidence="8" id="KW-0496">Mitochondrion</keyword>
<dbReference type="AlphaFoldDB" id="A0A8C5LIS8"/>
<feature type="transmembrane region" description="Helical" evidence="12">
    <location>
        <begin position="6"/>
        <end position="27"/>
    </location>
</feature>
<keyword evidence="15" id="KW-1185">Reference proteome</keyword>
<dbReference type="InterPro" id="IPR001750">
    <property type="entry name" value="ND/Mrp_TM"/>
</dbReference>
<evidence type="ECO:0000256" key="10">
    <source>
        <dbReference type="ARBA" id="ARBA00031027"/>
    </source>
</evidence>
<feature type="domain" description="NADH:quinone oxidoreductase/Mrp antiporter transmembrane" evidence="13">
    <location>
        <begin position="41"/>
        <end position="146"/>
    </location>
</feature>
<dbReference type="InterPro" id="IPR003945">
    <property type="entry name" value="NU5C-like"/>
</dbReference>
<evidence type="ECO:0000256" key="2">
    <source>
        <dbReference type="ARBA" id="ARBA00012944"/>
    </source>
</evidence>
<keyword evidence="7 12" id="KW-1133">Transmembrane helix</keyword>
<dbReference type="OMA" id="LIMELIY"/>
<keyword evidence="9 12" id="KW-0472">Membrane</keyword>
<evidence type="ECO:0000259" key="13">
    <source>
        <dbReference type="Pfam" id="PF00361"/>
    </source>
</evidence>
<evidence type="ECO:0000313" key="14">
    <source>
        <dbReference type="Ensembl" id="ENSJJAP00000023913.1"/>
    </source>
</evidence>
<evidence type="ECO:0000256" key="1">
    <source>
        <dbReference type="ARBA" id="ARBA00004225"/>
    </source>
</evidence>
<dbReference type="GeneTree" id="ENSGT00730000111303"/>
<evidence type="ECO:0000256" key="7">
    <source>
        <dbReference type="ARBA" id="ARBA00022989"/>
    </source>
</evidence>
<keyword evidence="4" id="KW-0679">Respiratory chain</keyword>
<dbReference type="PANTHER" id="PTHR42829:SF2">
    <property type="entry name" value="NADH-UBIQUINONE OXIDOREDUCTASE CHAIN 5"/>
    <property type="match status" value="1"/>
</dbReference>
<dbReference type="Ensembl" id="ENSJJAT00000030491.1">
    <property type="protein sequence ID" value="ENSJJAP00000023913.1"/>
    <property type="gene ID" value="ENSJJAG00000023535.1"/>
</dbReference>
<evidence type="ECO:0000256" key="12">
    <source>
        <dbReference type="SAM" id="Phobius"/>
    </source>
</evidence>
<evidence type="ECO:0000256" key="3">
    <source>
        <dbReference type="ARBA" id="ARBA00022448"/>
    </source>
</evidence>
<dbReference type="GO" id="GO:0042773">
    <property type="term" value="P:ATP synthesis coupled electron transport"/>
    <property type="evidence" value="ECO:0007669"/>
    <property type="project" value="InterPro"/>
</dbReference>
<dbReference type="GO" id="GO:0031966">
    <property type="term" value="C:mitochondrial membrane"/>
    <property type="evidence" value="ECO:0007669"/>
    <property type="project" value="UniProtKB-SubCell"/>
</dbReference>
<dbReference type="GO" id="GO:0015990">
    <property type="term" value="P:electron transport coupled proton transport"/>
    <property type="evidence" value="ECO:0007669"/>
    <property type="project" value="TreeGrafter"/>
</dbReference>
<keyword evidence="6" id="KW-0249">Electron transport</keyword>
<proteinExistence type="predicted"/>
<comment type="catalytic activity">
    <reaction evidence="11">
        <text>a ubiquinone + NADH + 5 H(+)(in) = a ubiquinol + NAD(+) + 4 H(+)(out)</text>
        <dbReference type="Rhea" id="RHEA:29091"/>
        <dbReference type="Rhea" id="RHEA-COMP:9565"/>
        <dbReference type="Rhea" id="RHEA-COMP:9566"/>
        <dbReference type="ChEBI" id="CHEBI:15378"/>
        <dbReference type="ChEBI" id="CHEBI:16389"/>
        <dbReference type="ChEBI" id="CHEBI:17976"/>
        <dbReference type="ChEBI" id="CHEBI:57540"/>
        <dbReference type="ChEBI" id="CHEBI:57945"/>
        <dbReference type="EC" id="7.1.1.2"/>
    </reaction>
</comment>
<accession>A0A8C5LIS8</accession>
<dbReference type="GO" id="GO:0003954">
    <property type="term" value="F:NADH dehydrogenase activity"/>
    <property type="evidence" value="ECO:0007669"/>
    <property type="project" value="TreeGrafter"/>
</dbReference>
<name>A0A8C5LIS8_JACJA</name>
<dbReference type="PANTHER" id="PTHR42829">
    <property type="entry name" value="NADH-UBIQUINONE OXIDOREDUCTASE CHAIN 5"/>
    <property type="match status" value="1"/>
</dbReference>
<dbReference type="Proteomes" id="UP000694385">
    <property type="component" value="Unassembled WGS sequence"/>
</dbReference>
<evidence type="ECO:0000256" key="9">
    <source>
        <dbReference type="ARBA" id="ARBA00023136"/>
    </source>
</evidence>
<evidence type="ECO:0000256" key="8">
    <source>
        <dbReference type="ARBA" id="ARBA00023128"/>
    </source>
</evidence>
<feature type="transmembrane region" description="Helical" evidence="12">
    <location>
        <begin position="72"/>
        <end position="97"/>
    </location>
</feature>